<keyword evidence="7 14" id="KW-0732">Signal</keyword>
<dbReference type="InterPro" id="IPR037167">
    <property type="entry name" value="Peptidase_S11_C_sf"/>
</dbReference>
<evidence type="ECO:0000256" key="1">
    <source>
        <dbReference type="ARBA" id="ARBA00003217"/>
    </source>
</evidence>
<proteinExistence type="inferred from homology"/>
<sequence length="401" mass="43322">MQFFKMSGHLPRRVIMAVAAAGLVVPMAPVAQSRAAAPAPPAIVEAAPIALLQDLSSGQTLFSREADRQFIPASLTKLMTTYAVFELIDKQQVSLHQMITVDAETAKRWSGRGSSMYLRAGDKVSVDQLLAGIVTVSANDGCIALAKGLAGSVEGFTRIMNANAHELGMRDSHFNTPNGWPDEGRTYTSGRDLATLAKALIQKHPEKYRRYFSMPEFTWNGRTQKNHNPILNHVPGADGLKTGFTNEAGFGFVGSAEQENRRLVMIIANTDSSRDRKDIARAFMTWGFNAWKSRSLLKEGAIMGAARVQGGATQMVPLMMAEALAVTEPRSGPGGATPPPQLSIRYLGPIDAPIRKGQMIASLEVKSGDEEARSVPLLAAHDVAEANWWQRLRNGLSGLAG</sequence>
<keyword evidence="17" id="KW-1185">Reference proteome</keyword>
<dbReference type="InterPro" id="IPR001967">
    <property type="entry name" value="Peptidase_S11_N"/>
</dbReference>
<dbReference type="PANTHER" id="PTHR21581">
    <property type="entry name" value="D-ALANYL-D-ALANINE CARBOXYPEPTIDASE"/>
    <property type="match status" value="1"/>
</dbReference>
<comment type="pathway">
    <text evidence="2">Cell wall biogenesis; peptidoglycan biosynthesis.</text>
</comment>
<evidence type="ECO:0000256" key="8">
    <source>
        <dbReference type="ARBA" id="ARBA00022801"/>
    </source>
</evidence>
<accession>A0ABU2ZM41</accession>
<dbReference type="Proteomes" id="UP001259803">
    <property type="component" value="Unassembled WGS sequence"/>
</dbReference>
<dbReference type="InterPro" id="IPR015956">
    <property type="entry name" value="Peniciliin-bd_prot_C_sf"/>
</dbReference>
<comment type="catalytic activity">
    <reaction evidence="12">
        <text>Preferential cleavage: (Ac)2-L-Lys-D-Ala-|-D-Ala. Also transpeptidation of peptidyl-alanyl moieties that are N-acyl substituents of D-alanine.</text>
        <dbReference type="EC" id="3.4.16.4"/>
    </reaction>
</comment>
<dbReference type="Pfam" id="PF00768">
    <property type="entry name" value="Peptidase_S11"/>
    <property type="match status" value="1"/>
</dbReference>
<evidence type="ECO:0000256" key="6">
    <source>
        <dbReference type="ARBA" id="ARBA00022670"/>
    </source>
</evidence>
<evidence type="ECO:0000313" key="17">
    <source>
        <dbReference type="Proteomes" id="UP001259803"/>
    </source>
</evidence>
<evidence type="ECO:0000256" key="13">
    <source>
        <dbReference type="RuleBase" id="RU004016"/>
    </source>
</evidence>
<evidence type="ECO:0000256" key="7">
    <source>
        <dbReference type="ARBA" id="ARBA00022729"/>
    </source>
</evidence>
<keyword evidence="11" id="KW-0961">Cell wall biogenesis/degradation</keyword>
<comment type="function">
    <text evidence="1">Removes C-terminal D-alanyl residues from sugar-peptide cell wall precursors.</text>
</comment>
<dbReference type="InterPro" id="IPR012338">
    <property type="entry name" value="Beta-lactam/transpept-like"/>
</dbReference>
<dbReference type="InterPro" id="IPR012907">
    <property type="entry name" value="Peptidase_S11_C"/>
</dbReference>
<gene>
    <name evidence="16" type="ORF">RM533_10670</name>
</gene>
<keyword evidence="9" id="KW-0133">Cell shape</keyword>
<evidence type="ECO:0000256" key="4">
    <source>
        <dbReference type="ARBA" id="ARBA00012448"/>
    </source>
</evidence>
<dbReference type="Gene3D" id="3.40.710.10">
    <property type="entry name" value="DD-peptidase/beta-lactamase superfamily"/>
    <property type="match status" value="1"/>
</dbReference>
<evidence type="ECO:0000256" key="9">
    <source>
        <dbReference type="ARBA" id="ARBA00022960"/>
    </source>
</evidence>
<keyword evidence="8 16" id="KW-0378">Hydrolase</keyword>
<evidence type="ECO:0000256" key="5">
    <source>
        <dbReference type="ARBA" id="ARBA00022645"/>
    </source>
</evidence>
<keyword evidence="6" id="KW-0645">Protease</keyword>
<keyword evidence="5 16" id="KW-0121">Carboxypeptidase</keyword>
<evidence type="ECO:0000259" key="15">
    <source>
        <dbReference type="SMART" id="SM00936"/>
    </source>
</evidence>
<organism evidence="16 17">
    <name type="scientific">Croceicoccus esteveae</name>
    <dbReference type="NCBI Taxonomy" id="3075597"/>
    <lineage>
        <taxon>Bacteria</taxon>
        <taxon>Pseudomonadati</taxon>
        <taxon>Pseudomonadota</taxon>
        <taxon>Alphaproteobacteria</taxon>
        <taxon>Sphingomonadales</taxon>
        <taxon>Erythrobacteraceae</taxon>
        <taxon>Croceicoccus</taxon>
    </lineage>
</organism>
<feature type="signal peptide" evidence="14">
    <location>
        <begin position="1"/>
        <end position="31"/>
    </location>
</feature>
<dbReference type="SUPFAM" id="SSF69189">
    <property type="entry name" value="Penicillin-binding protein associated domain"/>
    <property type="match status" value="1"/>
</dbReference>
<dbReference type="EC" id="3.4.16.4" evidence="4"/>
<evidence type="ECO:0000256" key="14">
    <source>
        <dbReference type="SAM" id="SignalP"/>
    </source>
</evidence>
<dbReference type="RefSeq" id="WP_311341222.1">
    <property type="nucleotide sequence ID" value="NZ_JAVRHS010000009.1"/>
</dbReference>
<comment type="caution">
    <text evidence="16">The sequence shown here is derived from an EMBL/GenBank/DDBJ whole genome shotgun (WGS) entry which is preliminary data.</text>
</comment>
<evidence type="ECO:0000256" key="12">
    <source>
        <dbReference type="ARBA" id="ARBA00034000"/>
    </source>
</evidence>
<protein>
    <recommendedName>
        <fullName evidence="4">serine-type D-Ala-D-Ala carboxypeptidase</fullName>
        <ecNumber evidence="4">3.4.16.4</ecNumber>
    </recommendedName>
</protein>
<dbReference type="EMBL" id="JAVRHS010000009">
    <property type="protein sequence ID" value="MDT0576644.1"/>
    <property type="molecule type" value="Genomic_DNA"/>
</dbReference>
<dbReference type="SMART" id="SM00936">
    <property type="entry name" value="PBP5_C"/>
    <property type="match status" value="1"/>
</dbReference>
<dbReference type="Gene3D" id="2.60.410.10">
    <property type="entry name" value="D-Ala-D-Ala carboxypeptidase, C-terminal domain"/>
    <property type="match status" value="1"/>
</dbReference>
<evidence type="ECO:0000256" key="11">
    <source>
        <dbReference type="ARBA" id="ARBA00023316"/>
    </source>
</evidence>
<keyword evidence="10" id="KW-0573">Peptidoglycan synthesis</keyword>
<dbReference type="InterPro" id="IPR018044">
    <property type="entry name" value="Peptidase_S11"/>
</dbReference>
<name>A0ABU2ZM41_9SPHN</name>
<evidence type="ECO:0000256" key="10">
    <source>
        <dbReference type="ARBA" id="ARBA00022984"/>
    </source>
</evidence>
<evidence type="ECO:0000313" key="16">
    <source>
        <dbReference type="EMBL" id="MDT0576644.1"/>
    </source>
</evidence>
<dbReference type="Pfam" id="PF07943">
    <property type="entry name" value="PBP5_C"/>
    <property type="match status" value="1"/>
</dbReference>
<feature type="domain" description="Peptidase S11 D-Ala-D-Ala carboxypeptidase A C-terminal" evidence="15">
    <location>
        <begin position="291"/>
        <end position="385"/>
    </location>
</feature>
<dbReference type="GO" id="GO:0004180">
    <property type="term" value="F:carboxypeptidase activity"/>
    <property type="evidence" value="ECO:0007669"/>
    <property type="project" value="UniProtKB-KW"/>
</dbReference>
<evidence type="ECO:0000256" key="2">
    <source>
        <dbReference type="ARBA" id="ARBA00004752"/>
    </source>
</evidence>
<comment type="similarity">
    <text evidence="3 13">Belongs to the peptidase S11 family.</text>
</comment>
<feature type="chain" id="PRO_5045410790" description="serine-type D-Ala-D-Ala carboxypeptidase" evidence="14">
    <location>
        <begin position="32"/>
        <end position="401"/>
    </location>
</feature>
<dbReference type="PANTHER" id="PTHR21581:SF6">
    <property type="entry name" value="TRAFFICKING PROTEIN PARTICLE COMPLEX SUBUNIT 12"/>
    <property type="match status" value="1"/>
</dbReference>
<reference evidence="16 17" key="1">
    <citation type="submission" date="2023-09" db="EMBL/GenBank/DDBJ databases">
        <authorList>
            <person name="Rey-Velasco X."/>
        </authorList>
    </citation>
    <scope>NUCLEOTIDE SEQUENCE [LARGE SCALE GENOMIC DNA]</scope>
    <source>
        <strain evidence="16 17">F390</strain>
    </source>
</reference>
<dbReference type="PRINTS" id="PR00725">
    <property type="entry name" value="DADACBPTASE1"/>
</dbReference>
<evidence type="ECO:0000256" key="3">
    <source>
        <dbReference type="ARBA" id="ARBA00007164"/>
    </source>
</evidence>
<dbReference type="SUPFAM" id="SSF56601">
    <property type="entry name" value="beta-lactamase/transpeptidase-like"/>
    <property type="match status" value="1"/>
</dbReference>